<dbReference type="EMBL" id="JAAGSC010000043">
    <property type="protein sequence ID" value="NDY96517.1"/>
    <property type="molecule type" value="Genomic_DNA"/>
</dbReference>
<keyword evidence="3" id="KW-1185">Reference proteome</keyword>
<proteinExistence type="predicted"/>
<dbReference type="Gene3D" id="3.40.50.1820">
    <property type="entry name" value="alpha/beta hydrolase"/>
    <property type="match status" value="1"/>
</dbReference>
<reference evidence="2 3" key="1">
    <citation type="submission" date="2020-02" db="EMBL/GenBank/DDBJ databases">
        <authorList>
            <person name="Zhang X.-Y."/>
        </authorList>
    </citation>
    <scope>NUCLEOTIDE SEQUENCE [LARGE SCALE GENOMIC DNA]</scope>
    <source>
        <strain evidence="2 3">C33</strain>
    </source>
</reference>
<dbReference type="AlphaFoldDB" id="A0A845UYM9"/>
<evidence type="ECO:0000313" key="2">
    <source>
        <dbReference type="EMBL" id="NDY96517.1"/>
    </source>
</evidence>
<dbReference type="PIRSF" id="PIRSF037442">
    <property type="entry name" value="UCP037442_abhydr"/>
    <property type="match status" value="1"/>
</dbReference>
<dbReference type="Proteomes" id="UP000484885">
    <property type="component" value="Unassembled WGS sequence"/>
</dbReference>
<gene>
    <name evidence="2" type="ORF">G3I74_12320</name>
</gene>
<dbReference type="Pfam" id="PF12146">
    <property type="entry name" value="Hydrolase_4"/>
    <property type="match status" value="1"/>
</dbReference>
<protein>
    <submittedName>
        <fullName evidence="2">Alpha/beta fold hydrolase</fullName>
    </submittedName>
</protein>
<sequence length="250" mass="27464">MGLSARQYIRFGQALAASGIETLIHEWRGLGSSSLRASRTVDWGYRELLEMDLDPVIDRARELAADRPLIIGGHSLGSQLALLVAARRPEDCQGLLIVAGGAPYWRCFSGWMRLTLHAIFFGMPTLAGLIGHYPGRRLGFAGREARGVISDWTASGRSGLYRPAGMDFDFEAALGQLDRPLLSVRMADDWFVPQASLDWLGDKLGSVVKRQADIDRTGMDGPADHYRWMKAPASTAEAVANWARLQIQPA</sequence>
<keyword evidence="2" id="KW-0378">Hydrolase</keyword>
<dbReference type="GO" id="GO:0016787">
    <property type="term" value="F:hydrolase activity"/>
    <property type="evidence" value="ECO:0007669"/>
    <property type="project" value="UniProtKB-KW"/>
</dbReference>
<dbReference type="SUPFAM" id="SSF53474">
    <property type="entry name" value="alpha/beta-Hydrolases"/>
    <property type="match status" value="1"/>
</dbReference>
<accession>A0A845UYM9</accession>
<dbReference type="InterPro" id="IPR022742">
    <property type="entry name" value="Hydrolase_4"/>
</dbReference>
<evidence type="ECO:0000259" key="1">
    <source>
        <dbReference type="Pfam" id="PF12146"/>
    </source>
</evidence>
<dbReference type="InterPro" id="IPR017208">
    <property type="entry name" value="UCP037442_abhydr"/>
</dbReference>
<evidence type="ECO:0000313" key="3">
    <source>
        <dbReference type="Proteomes" id="UP000484885"/>
    </source>
</evidence>
<comment type="caution">
    <text evidence="2">The sequence shown here is derived from an EMBL/GenBank/DDBJ whole genome shotgun (WGS) entry which is preliminary data.</text>
</comment>
<feature type="domain" description="Serine aminopeptidase S33" evidence="1">
    <location>
        <begin position="4"/>
        <end position="114"/>
    </location>
</feature>
<organism evidence="2 3">
    <name type="scientific">Wenzhouxiangella limi</name>
    <dbReference type="NCBI Taxonomy" id="2707351"/>
    <lineage>
        <taxon>Bacteria</taxon>
        <taxon>Pseudomonadati</taxon>
        <taxon>Pseudomonadota</taxon>
        <taxon>Gammaproteobacteria</taxon>
        <taxon>Chromatiales</taxon>
        <taxon>Wenzhouxiangellaceae</taxon>
        <taxon>Wenzhouxiangella</taxon>
    </lineage>
</organism>
<dbReference type="InterPro" id="IPR029058">
    <property type="entry name" value="AB_hydrolase_fold"/>
</dbReference>
<name>A0A845UYM9_9GAMM</name>